<organism evidence="2">
    <name type="scientific">marine sediment metagenome</name>
    <dbReference type="NCBI Taxonomy" id="412755"/>
    <lineage>
        <taxon>unclassified sequences</taxon>
        <taxon>metagenomes</taxon>
        <taxon>ecological metagenomes</taxon>
    </lineage>
</organism>
<protein>
    <recommendedName>
        <fullName evidence="1">N-acetyltransferase domain-containing protein</fullName>
    </recommendedName>
</protein>
<evidence type="ECO:0000259" key="1">
    <source>
        <dbReference type="PROSITE" id="PS51186"/>
    </source>
</evidence>
<feature type="non-terminal residue" evidence="2">
    <location>
        <position position="1"/>
    </location>
</feature>
<proteinExistence type="predicted"/>
<dbReference type="InterPro" id="IPR039968">
    <property type="entry name" value="BcerS-like"/>
</dbReference>
<evidence type="ECO:0000313" key="2">
    <source>
        <dbReference type="EMBL" id="GAI30902.1"/>
    </source>
</evidence>
<dbReference type="GO" id="GO:0016747">
    <property type="term" value="F:acyltransferase activity, transferring groups other than amino-acyl groups"/>
    <property type="evidence" value="ECO:0007669"/>
    <property type="project" value="InterPro"/>
</dbReference>
<dbReference type="EMBL" id="BARV01019449">
    <property type="protein sequence ID" value="GAI30902.1"/>
    <property type="molecule type" value="Genomic_DNA"/>
</dbReference>
<sequence>ERQGVLVDGFEYPPTVELTHNPPYYGEFLEQYGFRKAKDYYAYIMDVQTPPPPRLKRLAEQVRQRRDIETRPLIFKHLHDEVHLIVKIYNDSWAQNWGFLPITDEEAILLANSLRLIVDPGLVQFAFVRGEPAAVLGAFPDPNYALRPRWRWYGDSDLIRVARLLRKRRHIRHTRLMFFGVRPGFRNLGVDALLYEKAKNYATQQGYATCEASMLLEDNHLILRPSEFMGAKRYKTWRIYDLPLV</sequence>
<dbReference type="PANTHER" id="PTHR41368">
    <property type="entry name" value="PROTEIN YGHO"/>
    <property type="match status" value="1"/>
</dbReference>
<reference evidence="2" key="1">
    <citation type="journal article" date="2014" name="Front. Microbiol.">
        <title>High frequency of phylogenetically diverse reductive dehalogenase-homologous genes in deep subseafloor sedimentary metagenomes.</title>
        <authorList>
            <person name="Kawai M."/>
            <person name="Futagami T."/>
            <person name="Toyoda A."/>
            <person name="Takaki Y."/>
            <person name="Nishi S."/>
            <person name="Hori S."/>
            <person name="Arai W."/>
            <person name="Tsubouchi T."/>
            <person name="Morono Y."/>
            <person name="Uchiyama I."/>
            <person name="Ito T."/>
            <person name="Fujiyama A."/>
            <person name="Inagaki F."/>
            <person name="Takami H."/>
        </authorList>
    </citation>
    <scope>NUCLEOTIDE SEQUENCE</scope>
    <source>
        <strain evidence="2">Expedition CK06-06</strain>
    </source>
</reference>
<dbReference type="PROSITE" id="PS51186">
    <property type="entry name" value="GNAT"/>
    <property type="match status" value="1"/>
</dbReference>
<name>X1MGW9_9ZZZZ</name>
<accession>X1MGW9</accession>
<feature type="domain" description="N-acetyltransferase" evidence="1">
    <location>
        <begin position="68"/>
        <end position="245"/>
    </location>
</feature>
<dbReference type="AlphaFoldDB" id="X1MGW9"/>
<comment type="caution">
    <text evidence="2">The sequence shown here is derived from an EMBL/GenBank/DDBJ whole genome shotgun (WGS) entry which is preliminary data.</text>
</comment>
<dbReference type="SUPFAM" id="SSF55729">
    <property type="entry name" value="Acyl-CoA N-acyltransferases (Nat)"/>
    <property type="match status" value="1"/>
</dbReference>
<dbReference type="Gene3D" id="3.40.630.30">
    <property type="match status" value="1"/>
</dbReference>
<gene>
    <name evidence="2" type="ORF">S06H3_32682</name>
</gene>
<dbReference type="InterPro" id="IPR000182">
    <property type="entry name" value="GNAT_dom"/>
</dbReference>
<dbReference type="InterPro" id="IPR016181">
    <property type="entry name" value="Acyl_CoA_acyltransferase"/>
</dbReference>
<dbReference type="PANTHER" id="PTHR41368:SF1">
    <property type="entry name" value="PROTEIN YGHO"/>
    <property type="match status" value="1"/>
</dbReference>